<comment type="similarity">
    <text evidence="2">Belongs to the NOP14 family.</text>
</comment>
<dbReference type="GO" id="GO:0032040">
    <property type="term" value="C:small-subunit processome"/>
    <property type="evidence" value="ECO:0007669"/>
    <property type="project" value="InterPro"/>
</dbReference>
<dbReference type="STRING" id="694270.A0A395T7E2"/>
<dbReference type="PANTHER" id="PTHR23183">
    <property type="entry name" value="NOP14"/>
    <property type="match status" value="1"/>
</dbReference>
<dbReference type="GO" id="GO:0030692">
    <property type="term" value="C:Noc4p-Nop14p complex"/>
    <property type="evidence" value="ECO:0007669"/>
    <property type="project" value="TreeGrafter"/>
</dbReference>
<feature type="region of interest" description="Disordered" evidence="7">
    <location>
        <begin position="899"/>
        <end position="919"/>
    </location>
</feature>
<evidence type="ECO:0000256" key="5">
    <source>
        <dbReference type="ARBA" id="ARBA00023242"/>
    </source>
</evidence>
<feature type="compositionally biased region" description="Acidic residues" evidence="7">
    <location>
        <begin position="406"/>
        <end position="419"/>
    </location>
</feature>
<feature type="compositionally biased region" description="Basic and acidic residues" evidence="7">
    <location>
        <begin position="320"/>
        <end position="361"/>
    </location>
</feature>
<dbReference type="Pfam" id="PF04147">
    <property type="entry name" value="Nop14"/>
    <property type="match status" value="1"/>
</dbReference>
<evidence type="ECO:0000256" key="6">
    <source>
        <dbReference type="ARBA" id="ARBA00024695"/>
    </source>
</evidence>
<feature type="region of interest" description="Disordered" evidence="7">
    <location>
        <begin position="320"/>
        <end position="472"/>
    </location>
</feature>
<comment type="function">
    <text evidence="6">Involved in nucleolar processing of pre-18S ribosomal RNA. Has a role in the nuclear export of 40S pre-ribosomal subunit to the cytoplasm.</text>
</comment>
<comment type="caution">
    <text evidence="8">The sequence shown here is derived from an EMBL/GenBank/DDBJ whole genome shotgun (WGS) entry which is preliminary data.</text>
</comment>
<proteinExistence type="inferred from homology"/>
<reference evidence="8 9" key="1">
    <citation type="journal article" date="2018" name="PLoS Pathog.">
        <title>Evolution of structural diversity of trichothecenes, a family of toxins produced by plant pathogenic and entomopathogenic fungi.</title>
        <authorList>
            <person name="Proctor R.H."/>
            <person name="McCormick S.P."/>
            <person name="Kim H.S."/>
            <person name="Cardoza R.E."/>
            <person name="Stanley A.M."/>
            <person name="Lindo L."/>
            <person name="Kelly A."/>
            <person name="Brown D.W."/>
            <person name="Lee T."/>
            <person name="Vaughan M.M."/>
            <person name="Alexander N.J."/>
            <person name="Busman M."/>
            <person name="Gutierrez S."/>
        </authorList>
    </citation>
    <scope>NUCLEOTIDE SEQUENCE [LARGE SCALE GENOMIC DNA]</scope>
    <source>
        <strain evidence="8 9">NRRL 20695</strain>
    </source>
</reference>
<feature type="compositionally biased region" description="Acidic residues" evidence="7">
    <location>
        <begin position="427"/>
        <end position="451"/>
    </location>
</feature>
<feature type="region of interest" description="Disordered" evidence="7">
    <location>
        <begin position="27"/>
        <end position="60"/>
    </location>
</feature>
<organism evidence="8 9">
    <name type="scientific">Fusarium longipes</name>
    <dbReference type="NCBI Taxonomy" id="694270"/>
    <lineage>
        <taxon>Eukaryota</taxon>
        <taxon>Fungi</taxon>
        <taxon>Dikarya</taxon>
        <taxon>Ascomycota</taxon>
        <taxon>Pezizomycotina</taxon>
        <taxon>Sordariomycetes</taxon>
        <taxon>Hypocreomycetidae</taxon>
        <taxon>Hypocreales</taxon>
        <taxon>Nectriaceae</taxon>
        <taxon>Fusarium</taxon>
    </lineage>
</organism>
<evidence type="ECO:0000313" key="8">
    <source>
        <dbReference type="EMBL" id="RGP80653.1"/>
    </source>
</evidence>
<sequence length="919" mass="104304">MVAERKSTPSAYIVAMAGSQLKRLKASLKEQGIVGPQQSKKQKRRNAQDERSRNDKRLQRGVVLEGIREQFNPFDLKHAKGPKFEVTSNRPTLTAGSIKGRPGQAKAASEERRRQTLLVEMQRRNKVGGILDRRFGENDPTMAPEDKMLERFAREKQRSHKKNSMFDLEDDEPSEGLTHMGKSLTFDAMDDFKEDDLDEDYDSDGSVRERQRLKRIRALAAEGSDGDEENDEPERKKTKKEVMEEVIAKSKHYKYERQAAKEEDEDLREELDKELQNIQYMLHHIRPDGKPQVDAAAVSKIAGVDRDAFEKNFDLQVKKLAQDKRAQPADRTKTEEEKAEDESKRLKELEEKRQKRMRGESVSDSEDEEVNNKGKKPEQDEMDLDDEDEFGLGSGIRARPTATELGFDDEDDFIIDDDLVASGSDVEPLDDSDDESMEDGSDEEAEDEEDDFTKGLLNEEESRNPVFDADSTTKASAIQKGDEQGLPYTFKCPETCDELKATLAPYPAKTFPTIVQRIRALYHPKLSSKNKEKLGNFATSLIDYIGLPWDPATSAPFTVLESLIRHIHSLSKMFPVEIGKQFSSNIEEISTSRPLDLGPGDLVLLTAVGTIFPTSDHFHQVVTPAVLTINRYLGQKIPQSLAHYAIGAYLSILAISYQKLAKRYIPEVINFSLNTLCALAPAASSKQLGSFPLHIVPAGIRIEGASKIKIRKPNFSDCIDRESKKSEATSSKIAIIDTTASVLEAAADLWTGKSAFLETFSQAANVLKHLNSKACRPQLPAALNERVEKLLTKFDRMLKVAQLSRRNVELHHHRPLAIKTYIPKFEETFDPDKHYDPDRERAEMAKLKKEHKRERKGALRELRKDANFMAREKLRVKKAKDEAYEKKYKRLVAEIQSEEGREANLYEREKSARKRAKNR</sequence>
<feature type="compositionally biased region" description="Basic and acidic residues" evidence="7">
    <location>
        <begin position="46"/>
        <end position="58"/>
    </location>
</feature>
<dbReference type="PANTHER" id="PTHR23183:SF0">
    <property type="entry name" value="NUCLEOLAR PROTEIN 14"/>
    <property type="match status" value="1"/>
</dbReference>
<comment type="subcellular location">
    <subcellularLocation>
        <location evidence="1">Nucleus</location>
        <location evidence="1">Nucleolus</location>
    </subcellularLocation>
</comment>
<feature type="region of interest" description="Disordered" evidence="7">
    <location>
        <begin position="154"/>
        <end position="182"/>
    </location>
</feature>
<dbReference type="EMBL" id="PXOG01000026">
    <property type="protein sequence ID" value="RGP80653.1"/>
    <property type="molecule type" value="Genomic_DNA"/>
</dbReference>
<feature type="compositionally biased region" description="Basic and acidic residues" evidence="7">
    <location>
        <begin position="899"/>
        <end position="910"/>
    </location>
</feature>
<name>A0A395T7E2_9HYPO</name>
<accession>A0A395T7E2</accession>
<evidence type="ECO:0000313" key="9">
    <source>
        <dbReference type="Proteomes" id="UP000266234"/>
    </source>
</evidence>
<keyword evidence="3" id="KW-0690">Ribosome biogenesis</keyword>
<feature type="compositionally biased region" description="Polar residues" evidence="7">
    <location>
        <begin position="86"/>
        <end position="95"/>
    </location>
</feature>
<evidence type="ECO:0000256" key="2">
    <source>
        <dbReference type="ARBA" id="ARBA00007466"/>
    </source>
</evidence>
<evidence type="ECO:0000256" key="7">
    <source>
        <dbReference type="SAM" id="MobiDB-lite"/>
    </source>
</evidence>
<dbReference type="GO" id="GO:0030490">
    <property type="term" value="P:maturation of SSU-rRNA"/>
    <property type="evidence" value="ECO:0007669"/>
    <property type="project" value="TreeGrafter"/>
</dbReference>
<feature type="compositionally biased region" description="Acidic residues" evidence="7">
    <location>
        <begin position="380"/>
        <end position="390"/>
    </location>
</feature>
<evidence type="ECO:0000256" key="4">
    <source>
        <dbReference type="ARBA" id="ARBA00022552"/>
    </source>
</evidence>
<dbReference type="OrthoDB" id="441771at2759"/>
<feature type="region of interest" description="Disordered" evidence="7">
    <location>
        <begin position="218"/>
        <end position="242"/>
    </location>
</feature>
<dbReference type="Proteomes" id="UP000266234">
    <property type="component" value="Unassembled WGS sequence"/>
</dbReference>
<dbReference type="InterPro" id="IPR007276">
    <property type="entry name" value="Nop14"/>
</dbReference>
<keyword evidence="9" id="KW-1185">Reference proteome</keyword>
<keyword evidence="4" id="KW-0698">rRNA processing</keyword>
<evidence type="ECO:0000256" key="1">
    <source>
        <dbReference type="ARBA" id="ARBA00004604"/>
    </source>
</evidence>
<evidence type="ECO:0000256" key="3">
    <source>
        <dbReference type="ARBA" id="ARBA00022517"/>
    </source>
</evidence>
<feature type="compositionally biased region" description="Basic and acidic residues" evidence="7">
    <location>
        <begin position="370"/>
        <end position="379"/>
    </location>
</feature>
<keyword evidence="5" id="KW-0539">Nucleus</keyword>
<dbReference type="AlphaFoldDB" id="A0A395T7E2"/>
<feature type="region of interest" description="Disordered" evidence="7">
    <location>
        <begin position="81"/>
        <end position="113"/>
    </location>
</feature>
<gene>
    <name evidence="8" type="ORF">FLONG3_1257</name>
</gene>
<protein>
    <submittedName>
        <fullName evidence="8">Nop14-nuclear and nucleolar with possible role in ribosome biogenesis</fullName>
    </submittedName>
</protein>